<reference evidence="3 4" key="1">
    <citation type="journal article" date="2009" name="Appl. Environ. Microbiol.">
        <title>Community genomic and proteomic analyses of chemoautotrophic iron-oxidizing "Leptospirillum rubarum" (Group II) and "Leptospirillum ferrodiazotrophum" (Group III) bacteria in acid mine drainage biofilms.</title>
        <authorList>
            <person name="Goltsman D.S."/>
            <person name="Denef V.J."/>
            <person name="Singer S.W."/>
            <person name="VerBerkmoes N.C."/>
            <person name="Lefsrud M."/>
            <person name="Mueller R.S."/>
            <person name="Dick G.J."/>
            <person name="Sun C.L."/>
            <person name="Wheeler K.E."/>
            <person name="Zemla A."/>
            <person name="Baker B.J."/>
            <person name="Hauser L."/>
            <person name="Land M."/>
            <person name="Shah M.B."/>
            <person name="Thelen M.P."/>
            <person name="Hettich R.L."/>
            <person name="Banfield J.F."/>
        </authorList>
    </citation>
    <scope>NUCLEOTIDE SEQUENCE [LARGE SCALE GENOMIC DNA]</scope>
</reference>
<evidence type="ECO:0000259" key="2">
    <source>
        <dbReference type="Pfam" id="PF07282"/>
    </source>
</evidence>
<keyword evidence="1" id="KW-0238">DNA-binding</keyword>
<organism evidence="3 4">
    <name type="scientific">Leptospirillum ferrodiazotrophum</name>
    <dbReference type="NCBI Taxonomy" id="412449"/>
    <lineage>
        <taxon>Bacteria</taxon>
        <taxon>Pseudomonadati</taxon>
        <taxon>Nitrospirota</taxon>
        <taxon>Nitrospiria</taxon>
        <taxon>Nitrospirales</taxon>
        <taxon>Nitrospiraceae</taxon>
        <taxon>Leptospirillum</taxon>
    </lineage>
</organism>
<keyword evidence="4" id="KW-1185">Reference proteome</keyword>
<gene>
    <name evidence="3" type="ORF">UBAL3_80150047</name>
</gene>
<dbReference type="InterPro" id="IPR010095">
    <property type="entry name" value="Cas12f1-like_TNB"/>
</dbReference>
<evidence type="ECO:0000313" key="3">
    <source>
        <dbReference type="EMBL" id="EES53258.1"/>
    </source>
</evidence>
<sequence>MTSLLAELPSKQELFGGRLPLDHLLSYAAAIDPGLAHRAAVVTTDGNTLLTEGRYSKPDEKFIEEIVDFLSENRILVVTVGDPQGQFEFPIAALRHACWEKGILPVLGSEYCTSRKCPRCHIHQQFEDRIFVCQRCGLTLDRDLAGALNIYQRVFGKRSRLPEGGL</sequence>
<dbReference type="Proteomes" id="UP000009374">
    <property type="component" value="Unassembled WGS sequence"/>
</dbReference>
<protein>
    <submittedName>
        <fullName evidence="3">Transposase, IS605 OrfB</fullName>
    </submittedName>
</protein>
<accession>C6HVZ6</accession>
<evidence type="ECO:0000256" key="1">
    <source>
        <dbReference type="ARBA" id="ARBA00023125"/>
    </source>
</evidence>
<evidence type="ECO:0000313" key="4">
    <source>
        <dbReference type="Proteomes" id="UP000009374"/>
    </source>
</evidence>
<name>C6HVZ6_9BACT</name>
<dbReference type="GO" id="GO:0003677">
    <property type="term" value="F:DNA binding"/>
    <property type="evidence" value="ECO:0007669"/>
    <property type="project" value="UniProtKB-KW"/>
</dbReference>
<dbReference type="EMBL" id="GG693867">
    <property type="protein sequence ID" value="EES53258.1"/>
    <property type="molecule type" value="Genomic_DNA"/>
</dbReference>
<feature type="domain" description="Cas12f1-like TNB" evidence="2">
    <location>
        <begin position="94"/>
        <end position="150"/>
    </location>
</feature>
<dbReference type="Pfam" id="PF07282">
    <property type="entry name" value="Cas12f1-like_TNB"/>
    <property type="match status" value="1"/>
</dbReference>
<proteinExistence type="predicted"/>
<dbReference type="AlphaFoldDB" id="C6HVZ6"/>